<evidence type="ECO:0008006" key="4">
    <source>
        <dbReference type="Google" id="ProtNLM"/>
    </source>
</evidence>
<dbReference type="HOGENOM" id="CLU_016159_0_0_6"/>
<dbReference type="KEGG" id="amh:I633_14565"/>
<feature type="signal peptide" evidence="1">
    <location>
        <begin position="1"/>
        <end position="21"/>
    </location>
</feature>
<proteinExistence type="predicted"/>
<dbReference type="Gene3D" id="2.60.40.10">
    <property type="entry name" value="Immunoglobulins"/>
    <property type="match status" value="1"/>
</dbReference>
<dbReference type="EMBL" id="CP004846">
    <property type="protein sequence ID" value="AGP78713.1"/>
    <property type="molecule type" value="Genomic_DNA"/>
</dbReference>
<dbReference type="PATRIC" id="fig|1300253.3.peg.3039"/>
<keyword evidence="1" id="KW-0732">Signal</keyword>
<dbReference type="Proteomes" id="UP000014909">
    <property type="component" value="Chromosome"/>
</dbReference>
<dbReference type="Pfam" id="PF05345">
    <property type="entry name" value="He_PIG"/>
    <property type="match status" value="1"/>
</dbReference>
<dbReference type="AlphaFoldDB" id="S5APC0"/>
<gene>
    <name evidence="2" type="ORF">I633_14565</name>
</gene>
<evidence type="ECO:0000313" key="2">
    <source>
        <dbReference type="EMBL" id="AGP78713.1"/>
    </source>
</evidence>
<sequence length="718" mass="81909">MPLLLRLSAVFFILLSTQVLAAEETFISFDFEKGKIENGFDDWRYVDKNSNPCDVYNGQNQSKLCGPDGLKIYPYYNSANNNHIGWLRYGFIDGVSTPSVSGSALKVQYTGGAYQSENGVMFEGIEARSKSDVSYVEAISLENSESRIQQFPGEIALYFKTKTNTTKFEALQNKNRLSVWILMPHRTLDLDDYKKSNINRPDQRIAWYPFINTSKGGHYYHHASNIPMGGWTKIQFDAHPTHHNSGAKNRYSAFNVGGYEYAGSDTNYFNNIATFAIRVHATANQPLMSYYYIDEITTDYVPYENEETINNLAIGYDPESDFFDISFEDKYRCRECNAKYEVRYSFEPITNANFDVASIPREVINFERAKSNTEGIIYKPEPGYNILWAAMRLQENDEKQLTPFQRVFFAVKDISSRSNITPQESDEETVFVPDMGSVKKKDLIKTISYDTIPVTYPLFIPVPTLKDPIVDKPYSAKLSALGGVKPYRFEVSHLPPGLRMSDGGQIDGIPLLSGEFNIRLKVVDSTNATQKRTFKVNVKSIKDFLTSHCGTIVDFSLRENEGRIQDARFNTVINDKYTGFIEDGATIITGKNKDYNYQGASGKGFVLNQGDIVRLIWKNKSDRTQEFAPRISFVHDGRFTYKHTKDWRYASKVQIKPNDKAVSELLIEKTISSKFINVNVNKPNNRALVLERIEFLEKERSKEEVCIPYFLEPVTDSV</sequence>
<dbReference type="InterPro" id="IPR013783">
    <property type="entry name" value="Ig-like_fold"/>
</dbReference>
<feature type="chain" id="PRO_5004527403" description="Staphylococcus aureus surface protein A" evidence="1">
    <location>
        <begin position="22"/>
        <end position="718"/>
    </location>
</feature>
<dbReference type="BioCyc" id="AMAC1300253:G12YX-2345-MONOMER"/>
<evidence type="ECO:0000256" key="1">
    <source>
        <dbReference type="SAM" id="SignalP"/>
    </source>
</evidence>
<protein>
    <recommendedName>
        <fullName evidence="4">Staphylococcus aureus surface protein A</fullName>
    </recommendedName>
</protein>
<accession>S5APC0</accession>
<reference evidence="2 3" key="1">
    <citation type="journal article" date="2013" name="Genome Biol. Evol.">
        <title>Genomic Diversity of "Deep Ecotype" Alteromonas macleodii Isolates: Evidence for Pan-Mediterranean Clonal Frames.</title>
        <authorList>
            <person name="Lopez-Perez M."/>
            <person name="Gonzaga A."/>
            <person name="Rodriguez-Valera F."/>
        </authorList>
    </citation>
    <scope>NUCLEOTIDE SEQUENCE [LARGE SCALE GENOMIC DNA]</scope>
    <source>
        <strain evidence="3">'English Channel 615'</strain>
    </source>
</reference>
<name>S5APC0_9ALTE</name>
<evidence type="ECO:0000313" key="3">
    <source>
        <dbReference type="Proteomes" id="UP000014909"/>
    </source>
</evidence>
<organism evidence="2 3">
    <name type="scientific">Alteromonas mediterranea 615</name>
    <dbReference type="NCBI Taxonomy" id="1300253"/>
    <lineage>
        <taxon>Bacteria</taxon>
        <taxon>Pseudomonadati</taxon>
        <taxon>Pseudomonadota</taxon>
        <taxon>Gammaproteobacteria</taxon>
        <taxon>Alteromonadales</taxon>
        <taxon>Alteromonadaceae</taxon>
        <taxon>Alteromonas/Salinimonas group</taxon>
        <taxon>Alteromonas</taxon>
    </lineage>
</organism>